<keyword evidence="3" id="KW-1185">Reference proteome</keyword>
<dbReference type="EMBL" id="AYRZ02000004">
    <property type="protein sequence ID" value="PHT84082.1"/>
    <property type="molecule type" value="Genomic_DNA"/>
</dbReference>
<proteinExistence type="predicted"/>
<name>A0A2G2ZQ25_CAPAN</name>
<gene>
    <name evidence="2" type="ORF">T459_12525</name>
</gene>
<dbReference type="AlphaFoldDB" id="A0A2G2ZQ25"/>
<dbReference type="PANTHER" id="PTHR36318">
    <property type="entry name" value="OS06G0581300 PROTEIN"/>
    <property type="match status" value="1"/>
</dbReference>
<keyword evidence="1" id="KW-1133">Transmembrane helix</keyword>
<sequence length="88" mass="9917">MTFTYNNLMRRKCSLLTARILSLALSSLMLGILIYTLVTDGSPFRRDVFTPTITCAYIALQLFRLSSQDSIYLVLFSNSNRQVCAPSV</sequence>
<dbReference type="PANTHER" id="PTHR36318:SF3">
    <property type="entry name" value="OS06G0581300 PROTEIN"/>
    <property type="match status" value="1"/>
</dbReference>
<organism evidence="2 3">
    <name type="scientific">Capsicum annuum</name>
    <name type="common">Capsicum pepper</name>
    <dbReference type="NCBI Taxonomy" id="4072"/>
    <lineage>
        <taxon>Eukaryota</taxon>
        <taxon>Viridiplantae</taxon>
        <taxon>Streptophyta</taxon>
        <taxon>Embryophyta</taxon>
        <taxon>Tracheophyta</taxon>
        <taxon>Spermatophyta</taxon>
        <taxon>Magnoliopsida</taxon>
        <taxon>eudicotyledons</taxon>
        <taxon>Gunneridae</taxon>
        <taxon>Pentapetalae</taxon>
        <taxon>asterids</taxon>
        <taxon>lamiids</taxon>
        <taxon>Solanales</taxon>
        <taxon>Solanaceae</taxon>
        <taxon>Solanoideae</taxon>
        <taxon>Capsiceae</taxon>
        <taxon>Capsicum</taxon>
    </lineage>
</organism>
<evidence type="ECO:0000256" key="1">
    <source>
        <dbReference type="SAM" id="Phobius"/>
    </source>
</evidence>
<dbReference type="Proteomes" id="UP000222542">
    <property type="component" value="Unassembled WGS sequence"/>
</dbReference>
<evidence type="ECO:0000313" key="3">
    <source>
        <dbReference type="Proteomes" id="UP000222542"/>
    </source>
</evidence>
<feature type="transmembrane region" description="Helical" evidence="1">
    <location>
        <begin position="20"/>
        <end position="38"/>
    </location>
</feature>
<keyword evidence="1" id="KW-0472">Membrane</keyword>
<protein>
    <submittedName>
        <fullName evidence="2">Uncharacterized protein</fullName>
    </submittedName>
</protein>
<dbReference type="InterPro" id="IPR009943">
    <property type="entry name" value="DUF1475"/>
</dbReference>
<comment type="caution">
    <text evidence="2">The sequence shown here is derived from an EMBL/GenBank/DDBJ whole genome shotgun (WGS) entry which is preliminary data.</text>
</comment>
<dbReference type="Pfam" id="PF07343">
    <property type="entry name" value="DUF1475"/>
    <property type="match status" value="1"/>
</dbReference>
<reference evidence="2 3" key="1">
    <citation type="journal article" date="2014" name="Nat. Genet.">
        <title>Genome sequence of the hot pepper provides insights into the evolution of pungency in Capsicum species.</title>
        <authorList>
            <person name="Kim S."/>
            <person name="Park M."/>
            <person name="Yeom S.I."/>
            <person name="Kim Y.M."/>
            <person name="Lee J.M."/>
            <person name="Lee H.A."/>
            <person name="Seo E."/>
            <person name="Choi J."/>
            <person name="Cheong K."/>
            <person name="Kim K.T."/>
            <person name="Jung K."/>
            <person name="Lee G.W."/>
            <person name="Oh S.K."/>
            <person name="Bae C."/>
            <person name="Kim S.B."/>
            <person name="Lee H.Y."/>
            <person name="Kim S.Y."/>
            <person name="Kim M.S."/>
            <person name="Kang B.C."/>
            <person name="Jo Y.D."/>
            <person name="Yang H.B."/>
            <person name="Jeong H.J."/>
            <person name="Kang W.H."/>
            <person name="Kwon J.K."/>
            <person name="Shin C."/>
            <person name="Lim J.Y."/>
            <person name="Park J.H."/>
            <person name="Huh J.H."/>
            <person name="Kim J.S."/>
            <person name="Kim B.D."/>
            <person name="Cohen O."/>
            <person name="Paran I."/>
            <person name="Suh M.C."/>
            <person name="Lee S.B."/>
            <person name="Kim Y.K."/>
            <person name="Shin Y."/>
            <person name="Noh S.J."/>
            <person name="Park J."/>
            <person name="Seo Y.S."/>
            <person name="Kwon S.Y."/>
            <person name="Kim H.A."/>
            <person name="Park J.M."/>
            <person name="Kim H.J."/>
            <person name="Choi S.B."/>
            <person name="Bosland P.W."/>
            <person name="Reeves G."/>
            <person name="Jo S.H."/>
            <person name="Lee B.W."/>
            <person name="Cho H.T."/>
            <person name="Choi H.S."/>
            <person name="Lee M.S."/>
            <person name="Yu Y."/>
            <person name="Do Choi Y."/>
            <person name="Park B.S."/>
            <person name="van Deynze A."/>
            <person name="Ashrafi H."/>
            <person name="Hill T."/>
            <person name="Kim W.T."/>
            <person name="Pai H.S."/>
            <person name="Ahn H.K."/>
            <person name="Yeam I."/>
            <person name="Giovannoni J.J."/>
            <person name="Rose J.K."/>
            <person name="Sorensen I."/>
            <person name="Lee S.J."/>
            <person name="Kim R.W."/>
            <person name="Choi I.Y."/>
            <person name="Choi B.S."/>
            <person name="Lim J.S."/>
            <person name="Lee Y.H."/>
            <person name="Choi D."/>
        </authorList>
    </citation>
    <scope>NUCLEOTIDE SEQUENCE [LARGE SCALE GENOMIC DNA]</scope>
    <source>
        <strain evidence="3">cv. CM334</strain>
    </source>
</reference>
<evidence type="ECO:0000313" key="2">
    <source>
        <dbReference type="EMBL" id="PHT84082.1"/>
    </source>
</evidence>
<reference evidence="2 3" key="2">
    <citation type="journal article" date="2017" name="Genome Biol.">
        <title>New reference genome sequences of hot pepper reveal the massive evolution of plant disease-resistance genes by retroduplication.</title>
        <authorList>
            <person name="Kim S."/>
            <person name="Park J."/>
            <person name="Yeom S.I."/>
            <person name="Kim Y.M."/>
            <person name="Seo E."/>
            <person name="Kim K.T."/>
            <person name="Kim M.S."/>
            <person name="Lee J.M."/>
            <person name="Cheong K."/>
            <person name="Shin H.S."/>
            <person name="Kim S.B."/>
            <person name="Han K."/>
            <person name="Lee J."/>
            <person name="Park M."/>
            <person name="Lee H.A."/>
            <person name="Lee H.Y."/>
            <person name="Lee Y."/>
            <person name="Oh S."/>
            <person name="Lee J.H."/>
            <person name="Choi E."/>
            <person name="Choi E."/>
            <person name="Lee S.E."/>
            <person name="Jeon J."/>
            <person name="Kim H."/>
            <person name="Choi G."/>
            <person name="Song H."/>
            <person name="Lee J."/>
            <person name="Lee S.C."/>
            <person name="Kwon J.K."/>
            <person name="Lee H.Y."/>
            <person name="Koo N."/>
            <person name="Hong Y."/>
            <person name="Kim R.W."/>
            <person name="Kang W.H."/>
            <person name="Huh J.H."/>
            <person name="Kang B.C."/>
            <person name="Yang T.J."/>
            <person name="Lee Y.H."/>
            <person name="Bennetzen J.L."/>
            <person name="Choi D."/>
        </authorList>
    </citation>
    <scope>NUCLEOTIDE SEQUENCE [LARGE SCALE GENOMIC DNA]</scope>
    <source>
        <strain evidence="3">cv. CM334</strain>
    </source>
</reference>
<accession>A0A2G2ZQ25</accession>
<keyword evidence="1" id="KW-0812">Transmembrane</keyword>
<dbReference type="Gramene" id="PHT84082">
    <property type="protein sequence ID" value="PHT84082"/>
    <property type="gene ID" value="T459_12525"/>
</dbReference>